<dbReference type="EMBL" id="LAZR01000869">
    <property type="protein sequence ID" value="KKN55844.1"/>
    <property type="molecule type" value="Genomic_DNA"/>
</dbReference>
<gene>
    <name evidence="2" type="ORF">LCGC14_0578350</name>
</gene>
<comment type="caution">
    <text evidence="2">The sequence shown here is derived from an EMBL/GenBank/DDBJ whole genome shotgun (WGS) entry which is preliminary data.</text>
</comment>
<evidence type="ECO:0000313" key="2">
    <source>
        <dbReference type="EMBL" id="KKN55844.1"/>
    </source>
</evidence>
<protein>
    <submittedName>
        <fullName evidence="2">Uncharacterized protein</fullName>
    </submittedName>
</protein>
<organism evidence="2">
    <name type="scientific">marine sediment metagenome</name>
    <dbReference type="NCBI Taxonomy" id="412755"/>
    <lineage>
        <taxon>unclassified sequences</taxon>
        <taxon>metagenomes</taxon>
        <taxon>ecological metagenomes</taxon>
    </lineage>
</organism>
<keyword evidence="1" id="KW-0812">Transmembrane</keyword>
<feature type="transmembrane region" description="Helical" evidence="1">
    <location>
        <begin position="85"/>
        <end position="104"/>
    </location>
</feature>
<proteinExistence type="predicted"/>
<reference evidence="2" key="1">
    <citation type="journal article" date="2015" name="Nature">
        <title>Complex archaea that bridge the gap between prokaryotes and eukaryotes.</title>
        <authorList>
            <person name="Spang A."/>
            <person name="Saw J.H."/>
            <person name="Jorgensen S.L."/>
            <person name="Zaremba-Niedzwiedzka K."/>
            <person name="Martijn J."/>
            <person name="Lind A.E."/>
            <person name="van Eijk R."/>
            <person name="Schleper C."/>
            <person name="Guy L."/>
            <person name="Ettema T.J."/>
        </authorList>
    </citation>
    <scope>NUCLEOTIDE SEQUENCE</scope>
</reference>
<dbReference type="AlphaFoldDB" id="A0A0F9RM91"/>
<keyword evidence="1" id="KW-0472">Membrane</keyword>
<name>A0A0F9RM91_9ZZZZ</name>
<accession>A0A0F9RM91</accession>
<keyword evidence="1" id="KW-1133">Transmembrane helix</keyword>
<sequence length="112" mass="12376">MSEGDQDKGIFIGQIAGKLEGLTSEIAGLKIAVSGFKDDLKELPCIETSGKINTLKGVLDGHILLAQHEEEVQDKEDNKIHKKRMLRINILLVFVAILALSNVAEKLLKWIK</sequence>
<evidence type="ECO:0000256" key="1">
    <source>
        <dbReference type="SAM" id="Phobius"/>
    </source>
</evidence>